<keyword evidence="8" id="KW-0902">Two-component regulatory system</keyword>
<evidence type="ECO:0000256" key="1">
    <source>
        <dbReference type="ARBA" id="ARBA00000085"/>
    </source>
</evidence>
<keyword evidence="10" id="KW-0472">Membrane</keyword>
<dbReference type="EMBL" id="CP063078">
    <property type="protein sequence ID" value="QOQ88052.1"/>
    <property type="molecule type" value="Genomic_DNA"/>
</dbReference>
<evidence type="ECO:0000256" key="9">
    <source>
        <dbReference type="SAM" id="Coils"/>
    </source>
</evidence>
<organism evidence="12 13">
    <name type="scientific">Campylobacter corcagiensis</name>
    <dbReference type="NCBI Taxonomy" id="1448857"/>
    <lineage>
        <taxon>Bacteria</taxon>
        <taxon>Pseudomonadati</taxon>
        <taxon>Campylobacterota</taxon>
        <taxon>Epsilonproteobacteria</taxon>
        <taxon>Campylobacterales</taxon>
        <taxon>Campylobacteraceae</taxon>
        <taxon>Campylobacter</taxon>
    </lineage>
</organism>
<keyword evidence="13" id="KW-1185">Reference proteome</keyword>
<feature type="coiled-coil region" evidence="9">
    <location>
        <begin position="221"/>
        <end position="252"/>
    </location>
</feature>
<dbReference type="Pfam" id="PF02518">
    <property type="entry name" value="HATPase_c"/>
    <property type="match status" value="1"/>
</dbReference>
<dbReference type="GO" id="GO:0005524">
    <property type="term" value="F:ATP binding"/>
    <property type="evidence" value="ECO:0007669"/>
    <property type="project" value="UniProtKB-KW"/>
</dbReference>
<dbReference type="SMART" id="SM00387">
    <property type="entry name" value="HATPase_c"/>
    <property type="match status" value="1"/>
</dbReference>
<evidence type="ECO:0000256" key="10">
    <source>
        <dbReference type="SAM" id="Phobius"/>
    </source>
</evidence>
<proteinExistence type="predicted"/>
<comment type="catalytic activity">
    <reaction evidence="1">
        <text>ATP + protein L-histidine = ADP + protein N-phospho-L-histidine.</text>
        <dbReference type="EC" id="2.7.13.3"/>
    </reaction>
</comment>
<dbReference type="Proteomes" id="UP000594749">
    <property type="component" value="Chromosome"/>
</dbReference>
<dbReference type="GO" id="GO:0000155">
    <property type="term" value="F:phosphorelay sensor kinase activity"/>
    <property type="evidence" value="ECO:0007669"/>
    <property type="project" value="InterPro"/>
</dbReference>
<feature type="coiled-coil region" evidence="9">
    <location>
        <begin position="71"/>
        <end position="105"/>
    </location>
</feature>
<dbReference type="InterPro" id="IPR004358">
    <property type="entry name" value="Sig_transdc_His_kin-like_C"/>
</dbReference>
<keyword evidence="7" id="KW-0067">ATP-binding</keyword>
<evidence type="ECO:0000256" key="2">
    <source>
        <dbReference type="ARBA" id="ARBA00012438"/>
    </source>
</evidence>
<dbReference type="Gene3D" id="1.10.287.130">
    <property type="match status" value="1"/>
</dbReference>
<keyword evidence="4" id="KW-0808">Transferase</keyword>
<dbReference type="InterPro" id="IPR036890">
    <property type="entry name" value="HATPase_C_sf"/>
</dbReference>
<evidence type="ECO:0000313" key="13">
    <source>
        <dbReference type="Proteomes" id="UP000594749"/>
    </source>
</evidence>
<evidence type="ECO:0000256" key="5">
    <source>
        <dbReference type="ARBA" id="ARBA00022741"/>
    </source>
</evidence>
<keyword evidence="10" id="KW-1133">Transmembrane helix</keyword>
<dbReference type="InterPro" id="IPR003594">
    <property type="entry name" value="HATPase_dom"/>
</dbReference>
<sequence>MIKCLKTRHDGGLLFLGAIFSATIVILVLFGFYVINLKSTMDYIYNKNISQNMKLDSFKELYLKDIDYPILKTDEEQLSSIKQNIDKLQKEWNNYLQTNKEYENQSFINRLKLSLLLPKKEPEFITYEKNLERSIAQIIVTIDKKLDNLEDEKQLQGYLKYLQIQISTLSNHNLENIKNLIKIVNSRYDTNFKLMVVVTIGMLIVSTILLFLTIRSVRILNIKLEESVREKTEELRVLNQNLEQTLQKEIELSRVKDKTILSQARMASMSEMLENVAHQWRQPLSLISMIIQSFETKALKNKLNNEFIKKQVEEGLFLTNSMSKTLSDFQNFFSPNKAKETFSLNSAILSALKITKISLNKKGISVEFNQDSNYAIYSYKNELIQVIINIINNAKDAINENSKHKFIIIKAYEENNMTVIEITDSGGGIDDDIVDKIFDPYFTTKHKSIGTGIGLYMSKNIIEKHIKGELNIKNVILNKFNRNFVCARFIIKIPMRDLISKFE</sequence>
<dbReference type="PRINTS" id="PR00344">
    <property type="entry name" value="BCTRLSENSOR"/>
</dbReference>
<feature type="domain" description="Histidine kinase" evidence="11">
    <location>
        <begin position="275"/>
        <end position="497"/>
    </location>
</feature>
<keyword evidence="9" id="KW-0175">Coiled coil</keyword>
<keyword evidence="3" id="KW-0597">Phosphoprotein</keyword>
<dbReference type="PROSITE" id="PS50109">
    <property type="entry name" value="HIS_KIN"/>
    <property type="match status" value="1"/>
</dbReference>
<feature type="transmembrane region" description="Helical" evidence="10">
    <location>
        <begin position="194"/>
        <end position="214"/>
    </location>
</feature>
<dbReference type="RefSeq" id="WP_025801872.1">
    <property type="nucleotide sequence ID" value="NZ_CP053842.1"/>
</dbReference>
<feature type="transmembrane region" description="Helical" evidence="10">
    <location>
        <begin position="12"/>
        <end position="35"/>
    </location>
</feature>
<evidence type="ECO:0000259" key="11">
    <source>
        <dbReference type="PROSITE" id="PS50109"/>
    </source>
</evidence>
<name>A0A7M1LHI5_9BACT</name>
<keyword evidence="6 12" id="KW-0418">Kinase</keyword>
<evidence type="ECO:0000256" key="6">
    <source>
        <dbReference type="ARBA" id="ARBA00022777"/>
    </source>
</evidence>
<evidence type="ECO:0000256" key="8">
    <source>
        <dbReference type="ARBA" id="ARBA00023012"/>
    </source>
</evidence>
<dbReference type="Gene3D" id="3.30.565.10">
    <property type="entry name" value="Histidine kinase-like ATPase, C-terminal domain"/>
    <property type="match status" value="1"/>
</dbReference>
<dbReference type="SUPFAM" id="SSF47384">
    <property type="entry name" value="Homodimeric domain of signal transducing histidine kinase"/>
    <property type="match status" value="1"/>
</dbReference>
<dbReference type="AlphaFoldDB" id="A0A7M1LHI5"/>
<gene>
    <name evidence="12" type="ORF">IMC76_04480</name>
</gene>
<dbReference type="PANTHER" id="PTHR43065">
    <property type="entry name" value="SENSOR HISTIDINE KINASE"/>
    <property type="match status" value="1"/>
</dbReference>
<dbReference type="InterPro" id="IPR036097">
    <property type="entry name" value="HisK_dim/P_sf"/>
</dbReference>
<dbReference type="OrthoDB" id="9799273at2"/>
<keyword evidence="5" id="KW-0547">Nucleotide-binding</keyword>
<protein>
    <recommendedName>
        <fullName evidence="2">histidine kinase</fullName>
        <ecNumber evidence="2">2.7.13.3</ecNumber>
    </recommendedName>
</protein>
<dbReference type="InterPro" id="IPR005467">
    <property type="entry name" value="His_kinase_dom"/>
</dbReference>
<evidence type="ECO:0000256" key="7">
    <source>
        <dbReference type="ARBA" id="ARBA00022840"/>
    </source>
</evidence>
<dbReference type="SUPFAM" id="SSF55874">
    <property type="entry name" value="ATPase domain of HSP90 chaperone/DNA topoisomerase II/histidine kinase"/>
    <property type="match status" value="1"/>
</dbReference>
<accession>A0A7M1LHI5</accession>
<evidence type="ECO:0000256" key="3">
    <source>
        <dbReference type="ARBA" id="ARBA00022553"/>
    </source>
</evidence>
<dbReference type="PANTHER" id="PTHR43065:SF10">
    <property type="entry name" value="PEROXIDE STRESS-ACTIVATED HISTIDINE KINASE MAK3"/>
    <property type="match status" value="1"/>
</dbReference>
<reference evidence="12 13" key="1">
    <citation type="submission" date="2020-10" db="EMBL/GenBank/DDBJ databases">
        <title>Campylobacter and Helicobacter PacBio genomes.</title>
        <authorList>
            <person name="Lane C."/>
        </authorList>
    </citation>
    <scope>NUCLEOTIDE SEQUENCE [LARGE SCALE GENOMIC DNA]</scope>
    <source>
        <strain evidence="12 13">2016D-0077</strain>
    </source>
</reference>
<keyword evidence="10" id="KW-0812">Transmembrane</keyword>
<dbReference type="EC" id="2.7.13.3" evidence="2"/>
<evidence type="ECO:0000256" key="4">
    <source>
        <dbReference type="ARBA" id="ARBA00022679"/>
    </source>
</evidence>
<evidence type="ECO:0000313" key="12">
    <source>
        <dbReference type="EMBL" id="QOQ88052.1"/>
    </source>
</evidence>